<dbReference type="AlphaFoldDB" id="A0ABD5D394"/>
<feature type="non-terminal residue" evidence="2">
    <location>
        <position position="1"/>
    </location>
</feature>
<name>A0ABD5D394_LACPA</name>
<accession>A0ABD5D394</accession>
<evidence type="ECO:0008006" key="4">
    <source>
        <dbReference type="Google" id="ProtNLM"/>
    </source>
</evidence>
<dbReference type="RefSeq" id="WP_310581414.1">
    <property type="nucleotide sequence ID" value="NZ_JAVKVH010000006.1"/>
</dbReference>
<organism evidence="2 3">
    <name type="scientific">Lacticaseibacillus paracasei</name>
    <name type="common">Lactobacillus paracasei</name>
    <dbReference type="NCBI Taxonomy" id="1597"/>
    <lineage>
        <taxon>Bacteria</taxon>
        <taxon>Bacillati</taxon>
        <taxon>Bacillota</taxon>
        <taxon>Bacilli</taxon>
        <taxon>Lactobacillales</taxon>
        <taxon>Lactobacillaceae</taxon>
        <taxon>Lacticaseibacillus</taxon>
    </lineage>
</organism>
<sequence length="181" mass="21023">ARDEDSHMNKTVKELADELGVSKQTIRYHYRNIPDKYVVKGQDGVIRIDPIAEGIIRNKVVNNRHKNTGKYTDKDSEFTGKEKFDDQRNILVEQLAKKDEEIKRLHSLLEQAQKIADQSQQLQLMAENKLKKLSVPQNEPDSESKPVDSQIHEQDSEFPRRSENSPENKESFWHRLFGVGK</sequence>
<evidence type="ECO:0000256" key="1">
    <source>
        <dbReference type="SAM" id="MobiDB-lite"/>
    </source>
</evidence>
<dbReference type="Proteomes" id="UP001268544">
    <property type="component" value="Unassembled WGS sequence"/>
</dbReference>
<proteinExistence type="predicted"/>
<reference evidence="3" key="1">
    <citation type="submission" date="2023-07" db="EMBL/GenBank/DDBJ databases">
        <title>Lacticaseibacillus paracasei KCKM 0992.</title>
        <authorList>
            <person name="Kim T.W."/>
        </authorList>
    </citation>
    <scope>NUCLEOTIDE SEQUENCE [LARGE SCALE GENOMIC DNA]</scope>
    <source>
        <strain evidence="3">KCKM 0992</strain>
    </source>
</reference>
<feature type="compositionally biased region" description="Basic and acidic residues" evidence="1">
    <location>
        <begin position="142"/>
        <end position="173"/>
    </location>
</feature>
<feature type="region of interest" description="Disordered" evidence="1">
    <location>
        <begin position="130"/>
        <end position="181"/>
    </location>
</feature>
<comment type="caution">
    <text evidence="2">The sequence shown here is derived from an EMBL/GenBank/DDBJ whole genome shotgun (WGS) entry which is preliminary data.</text>
</comment>
<dbReference type="EMBL" id="JAVKVH010000006">
    <property type="protein sequence ID" value="MDR7626056.1"/>
    <property type="molecule type" value="Genomic_DNA"/>
</dbReference>
<evidence type="ECO:0000313" key="3">
    <source>
        <dbReference type="Proteomes" id="UP001268544"/>
    </source>
</evidence>
<gene>
    <name evidence="2" type="ORF">RF672_16105</name>
</gene>
<evidence type="ECO:0000313" key="2">
    <source>
        <dbReference type="EMBL" id="MDR7626056.1"/>
    </source>
</evidence>
<protein>
    <recommendedName>
        <fullName evidence="4">Replication protein B</fullName>
    </recommendedName>
</protein>